<dbReference type="GO" id="GO:0003723">
    <property type="term" value="F:RNA binding"/>
    <property type="evidence" value="ECO:0007669"/>
    <property type="project" value="UniProtKB-KW"/>
</dbReference>
<evidence type="ECO:0000256" key="9">
    <source>
        <dbReference type="ARBA" id="ARBA00022884"/>
    </source>
</evidence>
<evidence type="ECO:0000313" key="14">
    <source>
        <dbReference type="Proteomes" id="UP001153365"/>
    </source>
</evidence>
<proteinExistence type="inferred from homology"/>
<evidence type="ECO:0000256" key="10">
    <source>
        <dbReference type="ARBA" id="ARBA00023158"/>
    </source>
</evidence>
<comment type="caution">
    <text evidence="13">The sequence shown here is derived from an EMBL/GenBank/DDBJ whole genome shotgun (WGS) entry which is preliminary data.</text>
</comment>
<keyword evidence="8" id="KW-0460">Magnesium</keyword>
<evidence type="ECO:0000256" key="8">
    <source>
        <dbReference type="ARBA" id="ARBA00022842"/>
    </source>
</evidence>
<dbReference type="GO" id="GO:0090486">
    <property type="term" value="F:small RNA 2'-O-methyltransferase activity"/>
    <property type="evidence" value="ECO:0007669"/>
    <property type="project" value="UniProtKB-EC"/>
</dbReference>
<evidence type="ECO:0000256" key="12">
    <source>
        <dbReference type="ARBA" id="ARBA00048418"/>
    </source>
</evidence>
<comment type="similarity">
    <text evidence="2">Belongs to the methyltransferase superfamily. HEN1 family.</text>
</comment>
<keyword evidence="7" id="KW-0479">Metal-binding</keyword>
<dbReference type="GO" id="GO:0001510">
    <property type="term" value="P:RNA methylation"/>
    <property type="evidence" value="ECO:0007669"/>
    <property type="project" value="InterPro"/>
</dbReference>
<dbReference type="Proteomes" id="UP001153365">
    <property type="component" value="Unassembled WGS sequence"/>
</dbReference>
<evidence type="ECO:0000256" key="1">
    <source>
        <dbReference type="ARBA" id="ARBA00001946"/>
    </source>
</evidence>
<comment type="cofactor">
    <cofactor evidence="1">
        <name>Mg(2+)</name>
        <dbReference type="ChEBI" id="CHEBI:18420"/>
    </cofactor>
</comment>
<dbReference type="GO" id="GO:0030422">
    <property type="term" value="P:siRNA processing"/>
    <property type="evidence" value="ECO:0007669"/>
    <property type="project" value="TreeGrafter"/>
</dbReference>
<evidence type="ECO:0000313" key="13">
    <source>
        <dbReference type="EMBL" id="CAH7687912.1"/>
    </source>
</evidence>
<sequence length="124" mass="14656">FPDPTDCTNCYFRDDDHKFQWTQEKFQEWCEVVSLKYNYHYEIAGCKLFTNSFGLTEKQLHDIENPIPVPKYPKIFFETQVVVFKKEELKTGSLGLSKLNVTDTVEQLHWLIFKCNFPVNPILA</sequence>
<dbReference type="GO" id="GO:0046872">
    <property type="term" value="F:metal ion binding"/>
    <property type="evidence" value="ECO:0007669"/>
    <property type="project" value="UniProtKB-KW"/>
</dbReference>
<keyword evidence="5" id="KW-0808">Transferase</keyword>
<organism evidence="13 14">
    <name type="scientific">Phakopsora pachyrhizi</name>
    <name type="common">Asian soybean rust disease fungus</name>
    <dbReference type="NCBI Taxonomy" id="170000"/>
    <lineage>
        <taxon>Eukaryota</taxon>
        <taxon>Fungi</taxon>
        <taxon>Dikarya</taxon>
        <taxon>Basidiomycota</taxon>
        <taxon>Pucciniomycotina</taxon>
        <taxon>Pucciniomycetes</taxon>
        <taxon>Pucciniales</taxon>
        <taxon>Phakopsoraceae</taxon>
        <taxon>Phakopsora</taxon>
    </lineage>
</organism>
<dbReference type="GO" id="GO:0005634">
    <property type="term" value="C:nucleus"/>
    <property type="evidence" value="ECO:0007669"/>
    <property type="project" value="TreeGrafter"/>
</dbReference>
<protein>
    <recommendedName>
        <fullName evidence="3">Small RNA 2'-O-methyltransferase</fullName>
        <ecNumber evidence="11">2.1.1.386</ecNumber>
    </recommendedName>
</protein>
<keyword evidence="9" id="KW-0694">RNA-binding</keyword>
<dbReference type="InterPro" id="IPR029063">
    <property type="entry name" value="SAM-dependent_MTases_sf"/>
</dbReference>
<dbReference type="PANTHER" id="PTHR21404">
    <property type="entry name" value="HEN1"/>
    <property type="match status" value="1"/>
</dbReference>
<keyword evidence="14" id="KW-1185">Reference proteome</keyword>
<keyword evidence="6" id="KW-0949">S-adenosyl-L-methionine</keyword>
<gene>
    <name evidence="13" type="ORF">PPACK8108_LOCUS22776</name>
</gene>
<evidence type="ECO:0000256" key="5">
    <source>
        <dbReference type="ARBA" id="ARBA00022679"/>
    </source>
</evidence>
<evidence type="ECO:0000256" key="4">
    <source>
        <dbReference type="ARBA" id="ARBA00022603"/>
    </source>
</evidence>
<dbReference type="InterPro" id="IPR026610">
    <property type="entry name" value="Hen1"/>
</dbReference>
<comment type="catalytic activity">
    <reaction evidence="12">
        <text>small RNA 3'-end nucleotide + S-adenosyl-L-methionine = small RNA 3'-end 2'-O-methylnucleotide + S-adenosyl-L-homocysteine + H(+)</text>
        <dbReference type="Rhea" id="RHEA:37887"/>
        <dbReference type="Rhea" id="RHEA-COMP:10415"/>
        <dbReference type="Rhea" id="RHEA-COMP:10416"/>
        <dbReference type="ChEBI" id="CHEBI:15378"/>
        <dbReference type="ChEBI" id="CHEBI:57856"/>
        <dbReference type="ChEBI" id="CHEBI:59789"/>
        <dbReference type="ChEBI" id="CHEBI:74896"/>
        <dbReference type="ChEBI" id="CHEBI:74898"/>
        <dbReference type="EC" id="2.1.1.386"/>
    </reaction>
</comment>
<keyword evidence="4" id="KW-0489">Methyltransferase</keyword>
<evidence type="ECO:0000256" key="7">
    <source>
        <dbReference type="ARBA" id="ARBA00022723"/>
    </source>
</evidence>
<dbReference type="AlphaFoldDB" id="A0AAV0BKS0"/>
<dbReference type="EC" id="2.1.1.386" evidence="11"/>
<evidence type="ECO:0000256" key="2">
    <source>
        <dbReference type="ARBA" id="ARBA00009026"/>
    </source>
</evidence>
<dbReference type="GO" id="GO:0005737">
    <property type="term" value="C:cytoplasm"/>
    <property type="evidence" value="ECO:0007669"/>
    <property type="project" value="TreeGrafter"/>
</dbReference>
<dbReference type="EMBL" id="CALTRL010005923">
    <property type="protein sequence ID" value="CAH7687912.1"/>
    <property type="molecule type" value="Genomic_DNA"/>
</dbReference>
<keyword evidence="10" id="KW-0943">RNA-mediated gene silencing</keyword>
<accession>A0AAV0BKS0</accession>
<reference evidence="13" key="1">
    <citation type="submission" date="2022-06" db="EMBL/GenBank/DDBJ databases">
        <authorList>
            <consortium name="SYNGENTA / RWTH Aachen University"/>
        </authorList>
    </citation>
    <scope>NUCLEOTIDE SEQUENCE</scope>
</reference>
<evidence type="ECO:0000256" key="11">
    <source>
        <dbReference type="ARBA" id="ARBA00035025"/>
    </source>
</evidence>
<evidence type="ECO:0000256" key="6">
    <source>
        <dbReference type="ARBA" id="ARBA00022691"/>
    </source>
</evidence>
<evidence type="ECO:0000256" key="3">
    <source>
        <dbReference type="ARBA" id="ARBA00021330"/>
    </source>
</evidence>
<feature type="non-terminal residue" evidence="13">
    <location>
        <position position="1"/>
    </location>
</feature>
<name>A0AAV0BKS0_PHAPC</name>
<dbReference type="PANTHER" id="PTHR21404:SF3">
    <property type="entry name" value="SMALL RNA 2'-O-METHYLTRANSFERASE"/>
    <property type="match status" value="1"/>
</dbReference>
<dbReference type="Gene3D" id="3.40.50.150">
    <property type="entry name" value="Vaccinia Virus protein VP39"/>
    <property type="match status" value="1"/>
</dbReference>